<dbReference type="KEGG" id="bbrx:BRETT_002868"/>
<dbReference type="GO" id="GO:0016811">
    <property type="term" value="F:hydrolase activity, acting on carbon-nitrogen (but not peptide) bonds, in linear amides"/>
    <property type="evidence" value="ECO:0007669"/>
    <property type="project" value="InterPro"/>
</dbReference>
<organism evidence="3 4">
    <name type="scientific">Dekkera bruxellensis</name>
    <name type="common">Brettanomyces custersii</name>
    <dbReference type="NCBI Taxonomy" id="5007"/>
    <lineage>
        <taxon>Eukaryota</taxon>
        <taxon>Fungi</taxon>
        <taxon>Dikarya</taxon>
        <taxon>Ascomycota</taxon>
        <taxon>Saccharomycotina</taxon>
        <taxon>Pichiomycetes</taxon>
        <taxon>Pichiales</taxon>
        <taxon>Pichiaceae</taxon>
        <taxon>Brettanomyces</taxon>
    </lineage>
</organism>
<dbReference type="RefSeq" id="XP_041139178.1">
    <property type="nucleotide sequence ID" value="XM_041281387.1"/>
</dbReference>
<gene>
    <name evidence="3" type="ORF">BRETT_002868</name>
</gene>
<sequence length="295" mass="32642">MVLVAAGQLCASSCLKENGLKAARLIARASKMGCKVLFLPEASDYIAKNAAHSIKMAQPVEKSPFMFEVVEQLKRLNALNKSLYVAVGIHEPSEASKRVKNTLVYLGLDGKILHRYQKLHLFDVEIKGGPILQESKAVEPGNSILPPFDTPAGKLGVGICYDLRFPELALRQRSLGAEILTFPAAWTLKTGPHFELLGRSTAVMTQSYVVLPSQKGKHVTQTKEEITKDGLKLKRESFGHTCIIDPNGTIVAQCSDIVEKEQICVADINLEYLNVVRENMPLWNQRRPDVFGYKV</sequence>
<reference evidence="3" key="1">
    <citation type="submission" date="2020-10" db="EMBL/GenBank/DDBJ databases">
        <authorList>
            <person name="Palmer J.M."/>
        </authorList>
    </citation>
    <scope>NUCLEOTIDE SEQUENCE</scope>
    <source>
        <strain evidence="3">UCD 2041</strain>
    </source>
</reference>
<proteinExistence type="predicted"/>
<dbReference type="OrthoDB" id="10250282at2759"/>
<dbReference type="Gene3D" id="3.60.110.10">
    <property type="entry name" value="Carbon-nitrogen hydrolase"/>
    <property type="match status" value="1"/>
</dbReference>
<evidence type="ECO:0000313" key="4">
    <source>
        <dbReference type="Proteomes" id="UP000663131"/>
    </source>
</evidence>
<dbReference type="InterPro" id="IPR001110">
    <property type="entry name" value="UPF0012_CS"/>
</dbReference>
<reference evidence="3" key="2">
    <citation type="journal article" name="BMC Genomics">
        <title>New genome assemblies reveal patterns of domestication and adaptation across Brettanomyces (Dekkera) species.</title>
        <authorList>
            <person name="Roach M.J."/>
            <person name="Borneman A.R."/>
        </authorList>
    </citation>
    <scope>NUCLEOTIDE SEQUENCE</scope>
    <source>
        <strain evidence="3">UCD 2041</strain>
    </source>
</reference>
<dbReference type="SUPFAM" id="SSF56317">
    <property type="entry name" value="Carbon-nitrogen hydrolase"/>
    <property type="match status" value="1"/>
</dbReference>
<dbReference type="CDD" id="cd07572">
    <property type="entry name" value="nit"/>
    <property type="match status" value="1"/>
</dbReference>
<dbReference type="AlphaFoldDB" id="A0A871RF17"/>
<dbReference type="InterPro" id="IPR003010">
    <property type="entry name" value="C-N_Hydrolase"/>
</dbReference>
<dbReference type="EMBL" id="CP063137">
    <property type="protein sequence ID" value="QOU22685.1"/>
    <property type="molecule type" value="Genomic_DNA"/>
</dbReference>
<evidence type="ECO:0000313" key="3">
    <source>
        <dbReference type="EMBL" id="QOU22685.1"/>
    </source>
</evidence>
<dbReference type="PROSITE" id="PS01227">
    <property type="entry name" value="UPF0012"/>
    <property type="match status" value="1"/>
</dbReference>
<dbReference type="PANTHER" id="PTHR23088:SF27">
    <property type="entry name" value="DEAMINATED GLUTATHIONE AMIDASE"/>
    <property type="match status" value="1"/>
</dbReference>
<name>A0A871RF17_DEKBR</name>
<dbReference type="GeneID" id="64574792"/>
<dbReference type="Pfam" id="PF00795">
    <property type="entry name" value="CN_hydrolase"/>
    <property type="match status" value="1"/>
</dbReference>
<dbReference type="Proteomes" id="UP000663131">
    <property type="component" value="Chromosome 9"/>
</dbReference>
<feature type="domain" description="CN hydrolase" evidence="2">
    <location>
        <begin position="2"/>
        <end position="270"/>
    </location>
</feature>
<evidence type="ECO:0000256" key="1">
    <source>
        <dbReference type="ARBA" id="ARBA00022801"/>
    </source>
</evidence>
<protein>
    <recommendedName>
        <fullName evidence="2">CN hydrolase domain-containing protein</fullName>
    </recommendedName>
</protein>
<dbReference type="PROSITE" id="PS50263">
    <property type="entry name" value="CN_HYDROLASE"/>
    <property type="match status" value="1"/>
</dbReference>
<dbReference type="InterPro" id="IPR036526">
    <property type="entry name" value="C-N_Hydrolase_sf"/>
</dbReference>
<dbReference type="PANTHER" id="PTHR23088">
    <property type="entry name" value="NITRILASE-RELATED"/>
    <property type="match status" value="1"/>
</dbReference>
<dbReference type="InterPro" id="IPR045254">
    <property type="entry name" value="Nit1/2_C-N_Hydrolase"/>
</dbReference>
<accession>A0A871RF17</accession>
<keyword evidence="1" id="KW-0378">Hydrolase</keyword>
<evidence type="ECO:0000259" key="2">
    <source>
        <dbReference type="PROSITE" id="PS50263"/>
    </source>
</evidence>